<dbReference type="Proteomes" id="UP000837857">
    <property type="component" value="Chromosome 1"/>
</dbReference>
<dbReference type="EMBL" id="OW152813">
    <property type="protein sequence ID" value="CAH2034245.1"/>
    <property type="molecule type" value="Genomic_DNA"/>
</dbReference>
<protein>
    <submittedName>
        <fullName evidence="1">Uncharacterized protein</fullName>
    </submittedName>
</protein>
<reference evidence="1" key="1">
    <citation type="submission" date="2022-03" db="EMBL/GenBank/DDBJ databases">
        <authorList>
            <person name="Martin H S."/>
        </authorList>
    </citation>
    <scope>NUCLEOTIDE SEQUENCE</scope>
</reference>
<proteinExistence type="predicted"/>
<evidence type="ECO:0000313" key="2">
    <source>
        <dbReference type="Proteomes" id="UP000837857"/>
    </source>
</evidence>
<evidence type="ECO:0000313" key="1">
    <source>
        <dbReference type="EMBL" id="CAH2034245.1"/>
    </source>
</evidence>
<organism evidence="1 2">
    <name type="scientific">Iphiclides podalirius</name>
    <name type="common">scarce swallowtail</name>
    <dbReference type="NCBI Taxonomy" id="110791"/>
    <lineage>
        <taxon>Eukaryota</taxon>
        <taxon>Metazoa</taxon>
        <taxon>Ecdysozoa</taxon>
        <taxon>Arthropoda</taxon>
        <taxon>Hexapoda</taxon>
        <taxon>Insecta</taxon>
        <taxon>Pterygota</taxon>
        <taxon>Neoptera</taxon>
        <taxon>Endopterygota</taxon>
        <taxon>Lepidoptera</taxon>
        <taxon>Glossata</taxon>
        <taxon>Ditrysia</taxon>
        <taxon>Papilionoidea</taxon>
        <taxon>Papilionidae</taxon>
        <taxon>Papilioninae</taxon>
        <taxon>Iphiclides</taxon>
    </lineage>
</organism>
<feature type="non-terminal residue" evidence="1">
    <location>
        <position position="88"/>
    </location>
</feature>
<accession>A0ABN8HJ23</accession>
<sequence>MALTFRFPVGTAVVFSTETAYDCRCDGRKGKPAVEDAPHYTLRCEEHCGADSARTPPHRPPVPPLPHRFTLSTLRHPLWEMAVNMACL</sequence>
<name>A0ABN8HJ23_9NEOP</name>
<keyword evidence="2" id="KW-1185">Reference proteome</keyword>
<gene>
    <name evidence="1" type="ORF">IPOD504_LOCUS43</name>
</gene>